<proteinExistence type="predicted"/>
<keyword evidence="1" id="KW-0732">Signal</keyword>
<sequence>MVLLMKSMLFWLVFGGALQIRKKGCSGIAGINCAYRNQWEARYFKNSNFTEARRGYDRSYTWRNIWGAKPLLLDGFLWRVGNGSDIRIWKDNWLPGNWSLRVPNQNVDYESTMSVAELTNF</sequence>
<evidence type="ECO:0000313" key="3">
    <source>
        <dbReference type="Proteomes" id="UP001237642"/>
    </source>
</evidence>
<protein>
    <submittedName>
        <fullName evidence="2">Uncharacterized protein</fullName>
    </submittedName>
</protein>
<dbReference type="Proteomes" id="UP001237642">
    <property type="component" value="Unassembled WGS sequence"/>
</dbReference>
<dbReference type="EMBL" id="JAUIZM010000008">
    <property type="protein sequence ID" value="KAK1371423.1"/>
    <property type="molecule type" value="Genomic_DNA"/>
</dbReference>
<feature type="signal peptide" evidence="1">
    <location>
        <begin position="1"/>
        <end position="15"/>
    </location>
</feature>
<reference evidence="2" key="2">
    <citation type="submission" date="2023-05" db="EMBL/GenBank/DDBJ databases">
        <authorList>
            <person name="Schelkunov M.I."/>
        </authorList>
    </citation>
    <scope>NUCLEOTIDE SEQUENCE</scope>
    <source>
        <strain evidence="2">Hsosn_3</strain>
        <tissue evidence="2">Leaf</tissue>
    </source>
</reference>
<dbReference type="AlphaFoldDB" id="A0AAD8HR92"/>
<feature type="chain" id="PRO_5041936687" evidence="1">
    <location>
        <begin position="16"/>
        <end position="121"/>
    </location>
</feature>
<organism evidence="2 3">
    <name type="scientific">Heracleum sosnowskyi</name>
    <dbReference type="NCBI Taxonomy" id="360622"/>
    <lineage>
        <taxon>Eukaryota</taxon>
        <taxon>Viridiplantae</taxon>
        <taxon>Streptophyta</taxon>
        <taxon>Embryophyta</taxon>
        <taxon>Tracheophyta</taxon>
        <taxon>Spermatophyta</taxon>
        <taxon>Magnoliopsida</taxon>
        <taxon>eudicotyledons</taxon>
        <taxon>Gunneridae</taxon>
        <taxon>Pentapetalae</taxon>
        <taxon>asterids</taxon>
        <taxon>campanulids</taxon>
        <taxon>Apiales</taxon>
        <taxon>Apiaceae</taxon>
        <taxon>Apioideae</taxon>
        <taxon>apioid superclade</taxon>
        <taxon>Tordylieae</taxon>
        <taxon>Tordyliinae</taxon>
        <taxon>Heracleum</taxon>
    </lineage>
</organism>
<evidence type="ECO:0000256" key="1">
    <source>
        <dbReference type="SAM" id="SignalP"/>
    </source>
</evidence>
<keyword evidence="3" id="KW-1185">Reference proteome</keyword>
<gene>
    <name evidence="2" type="ORF">POM88_037515</name>
</gene>
<accession>A0AAD8HR92</accession>
<comment type="caution">
    <text evidence="2">The sequence shown here is derived from an EMBL/GenBank/DDBJ whole genome shotgun (WGS) entry which is preliminary data.</text>
</comment>
<evidence type="ECO:0000313" key="2">
    <source>
        <dbReference type="EMBL" id="KAK1371423.1"/>
    </source>
</evidence>
<name>A0AAD8HR92_9APIA</name>
<reference evidence="2" key="1">
    <citation type="submission" date="2023-02" db="EMBL/GenBank/DDBJ databases">
        <title>Genome of toxic invasive species Heracleum sosnowskyi carries increased number of genes despite the absence of recent whole-genome duplications.</title>
        <authorList>
            <person name="Schelkunov M."/>
            <person name="Shtratnikova V."/>
            <person name="Makarenko M."/>
            <person name="Klepikova A."/>
            <person name="Omelchenko D."/>
            <person name="Novikova G."/>
            <person name="Obukhova E."/>
            <person name="Bogdanov V."/>
            <person name="Penin A."/>
            <person name="Logacheva M."/>
        </authorList>
    </citation>
    <scope>NUCLEOTIDE SEQUENCE</scope>
    <source>
        <strain evidence="2">Hsosn_3</strain>
        <tissue evidence="2">Leaf</tissue>
    </source>
</reference>